<dbReference type="EMBL" id="GL883080">
    <property type="protein sequence ID" value="EGF89524.1"/>
    <property type="molecule type" value="Genomic_DNA"/>
</dbReference>
<dbReference type="OrthoDB" id="9790035at2"/>
<dbReference type="PANTHER" id="PTHR13847:SF289">
    <property type="entry name" value="GLYCINE OXIDASE"/>
    <property type="match status" value="1"/>
</dbReference>
<dbReference type="HOGENOM" id="CLU_007884_4_5_5"/>
<dbReference type="Gene3D" id="3.30.9.10">
    <property type="entry name" value="D-Amino Acid Oxidase, subunit A, domain 2"/>
    <property type="match status" value="1"/>
</dbReference>
<dbReference type="InterPro" id="IPR036188">
    <property type="entry name" value="FAD/NAD-bd_sf"/>
</dbReference>
<dbReference type="GO" id="GO:0005737">
    <property type="term" value="C:cytoplasm"/>
    <property type="evidence" value="ECO:0007669"/>
    <property type="project" value="TreeGrafter"/>
</dbReference>
<keyword evidence="4" id="KW-1185">Reference proteome</keyword>
<name>F4QS04_9CAUL</name>
<organism evidence="3 4">
    <name type="scientific">Asticcacaulis biprosthecium C19</name>
    <dbReference type="NCBI Taxonomy" id="715226"/>
    <lineage>
        <taxon>Bacteria</taxon>
        <taxon>Pseudomonadati</taxon>
        <taxon>Pseudomonadota</taxon>
        <taxon>Alphaproteobacteria</taxon>
        <taxon>Caulobacterales</taxon>
        <taxon>Caulobacteraceae</taxon>
        <taxon>Asticcacaulis</taxon>
    </lineage>
</organism>
<dbReference type="Proteomes" id="UP000006512">
    <property type="component" value="Unassembled WGS sequence"/>
</dbReference>
<evidence type="ECO:0000313" key="4">
    <source>
        <dbReference type="Proteomes" id="UP000006512"/>
    </source>
</evidence>
<sequence>MARTPSSLIIVGGGIVGLTLAVAAKARGYAVTLLSRDTVEDTASGVAAGMIAPALEALNDPEPVASYKRLKAAQEAWFGLMEAWPQAVCNILRAAQQASSVYVWPPSDKTPDDVMPRLRAMGVAYQALADEPLKAVASDCDGVRVDGEMLLEARSLLTALADEVTPRHEKVITVSATSVILETGEVLHADAVVVAAGFASAALASDVPSLGHLGSIKGHILEAPGQGGLGVVRSPVGYFADYGNSAKFGATMEFGVDDLLVDPAVVASLKGRAREIMPALDLASARALTGLRAASPDGWPMIGRDGASGVYVATAMRRNGYIFAPLAARMILDLLDGEPPPELAMYDPNRF</sequence>
<accession>F4QS04</accession>
<dbReference type="GO" id="GO:0016491">
    <property type="term" value="F:oxidoreductase activity"/>
    <property type="evidence" value="ECO:0007669"/>
    <property type="project" value="UniProtKB-KW"/>
</dbReference>
<feature type="domain" description="FAD dependent oxidoreductase" evidence="2">
    <location>
        <begin position="8"/>
        <end position="333"/>
    </location>
</feature>
<dbReference type="SUPFAM" id="SSF51971">
    <property type="entry name" value="Nucleotide-binding domain"/>
    <property type="match status" value="1"/>
</dbReference>
<dbReference type="AlphaFoldDB" id="F4QS04"/>
<gene>
    <name evidence="3" type="ORF">ABI_39400</name>
</gene>
<dbReference type="RefSeq" id="WP_006274719.1">
    <property type="nucleotide sequence ID" value="NZ_GL883080.1"/>
</dbReference>
<evidence type="ECO:0000259" key="2">
    <source>
        <dbReference type="Pfam" id="PF01266"/>
    </source>
</evidence>
<dbReference type="eggNOG" id="COG0665">
    <property type="taxonomic scope" value="Bacteria"/>
</dbReference>
<evidence type="ECO:0000256" key="1">
    <source>
        <dbReference type="ARBA" id="ARBA00023002"/>
    </source>
</evidence>
<dbReference type="Gene3D" id="3.50.50.60">
    <property type="entry name" value="FAD/NAD(P)-binding domain"/>
    <property type="match status" value="1"/>
</dbReference>
<dbReference type="PANTHER" id="PTHR13847">
    <property type="entry name" value="SARCOSINE DEHYDROGENASE-RELATED"/>
    <property type="match status" value="1"/>
</dbReference>
<dbReference type="InterPro" id="IPR006076">
    <property type="entry name" value="FAD-dep_OxRdtase"/>
</dbReference>
<reference evidence="4" key="1">
    <citation type="submission" date="2011-03" db="EMBL/GenBank/DDBJ databases">
        <title>Draft genome sequence of Brevundimonas diminuta.</title>
        <authorList>
            <person name="Brown P.J.B."/>
            <person name="Buechlein A."/>
            <person name="Hemmerich C."/>
            <person name="Brun Y.V."/>
        </authorList>
    </citation>
    <scope>NUCLEOTIDE SEQUENCE [LARGE SCALE GENOMIC DNA]</scope>
    <source>
        <strain evidence="4">C19</strain>
    </source>
</reference>
<dbReference type="STRING" id="715226.ABI_39400"/>
<keyword evidence="1" id="KW-0560">Oxidoreductase</keyword>
<protein>
    <submittedName>
        <fullName evidence="3">FAD dependent oxidoreductase family protein</fullName>
    </submittedName>
</protein>
<evidence type="ECO:0000313" key="3">
    <source>
        <dbReference type="EMBL" id="EGF89524.1"/>
    </source>
</evidence>
<dbReference type="Pfam" id="PF01266">
    <property type="entry name" value="DAO"/>
    <property type="match status" value="1"/>
</dbReference>
<proteinExistence type="predicted"/>